<feature type="chain" id="PRO_5001645502" description="Glycosyl transferase 64 domain-containing protein" evidence="1">
    <location>
        <begin position="26"/>
        <end position="788"/>
    </location>
</feature>
<proteinExistence type="predicted"/>
<dbReference type="EMBL" id="KL142434">
    <property type="protein sequence ID" value="KDR65732.1"/>
    <property type="molecule type" value="Genomic_DNA"/>
</dbReference>
<dbReference type="STRING" id="685588.A0A067S758"/>
<dbReference type="AlphaFoldDB" id="A0A067S758"/>
<keyword evidence="3" id="KW-1185">Reference proteome</keyword>
<dbReference type="InterPro" id="IPR029044">
    <property type="entry name" value="Nucleotide-diphossugar_trans"/>
</dbReference>
<evidence type="ECO:0008006" key="4">
    <source>
        <dbReference type="Google" id="ProtNLM"/>
    </source>
</evidence>
<evidence type="ECO:0000256" key="1">
    <source>
        <dbReference type="SAM" id="SignalP"/>
    </source>
</evidence>
<dbReference type="OrthoDB" id="2020070at2759"/>
<dbReference type="Gene3D" id="3.90.550.10">
    <property type="entry name" value="Spore Coat Polysaccharide Biosynthesis Protein SpsA, Chain A"/>
    <property type="match status" value="1"/>
</dbReference>
<sequence length="788" mass="89014">MSFKLNHTFCVSLFVISGLLYTSRAHNCPEEREINLTALFGPQGHTHIPPQSLIAILPVVSGSLHRTPDLLGPFLVPQTHVREVIVVCPETILAGVRGILQQTFASLGSAGHPDITLRPSQDFLDTTTTILRAAADVTTDYVLVMDEKGLTETPQYMLSSLLNPPTVSLPFGPEGELLSNYPSTHFPPLGQIGLAKYLRPPFVVPPSLISSFEQDPPACDFGSWQDIGMCIASHRLDALGGIVLLAESTPPTPSSMTLNEPIVRLKRQRRSCDNPAINTTNSDDTAISFASAPFEVPPGPRVRFIFFFPTRDDLQRASPLICALQLKNEGGRIRVLVYNDEYIKATKVEWETEFIQTLQCVVKYDILTGRTPLSFTTSGSALLSNWLGDPYFRVDIIVSLQEIDALVAFLLSEAKSSIFCGSTIIRIPRLDLHHTQWMSSLSLEEWKNWYIPRVDISVITKDRPHSLTRLLKSLLRIRYFGDPLDLRINVEQDCDMETLQIAENFTWPFGRVFVHHRILHGGLLPAVVESWYPKDTSTYGLLLEDDIELSPLSYAWIKMALLRYRHGDATNRVPNMFGVSLYQQKQLELPLHVKGSRQFNPRSFFSKAGLAHPTTPFLSQVPCSWGAVYFPEHWREFHDYLSIRFAETSMSIEHQVVPAVRSNNWSNSWKKFFIELVHLRGYAMLYPNYEAFLSFSTNHLEVGLHVKDRSVAKTNLFSQPLMQLGMNKLLELPEHTLPRVDKLPILNLTGFLTSLEEIVRTGNSRRLELTHCEDPPEFYDIRSSMCVT</sequence>
<name>A0A067S758_GALM3</name>
<organism evidence="2 3">
    <name type="scientific">Galerina marginata (strain CBS 339.88)</name>
    <dbReference type="NCBI Taxonomy" id="685588"/>
    <lineage>
        <taxon>Eukaryota</taxon>
        <taxon>Fungi</taxon>
        <taxon>Dikarya</taxon>
        <taxon>Basidiomycota</taxon>
        <taxon>Agaricomycotina</taxon>
        <taxon>Agaricomycetes</taxon>
        <taxon>Agaricomycetidae</taxon>
        <taxon>Agaricales</taxon>
        <taxon>Agaricineae</taxon>
        <taxon>Strophariaceae</taxon>
        <taxon>Galerina</taxon>
    </lineage>
</organism>
<gene>
    <name evidence="2" type="ORF">GALMADRAFT_1220405</name>
</gene>
<accession>A0A067S758</accession>
<dbReference type="HOGENOM" id="CLU_004238_1_0_1"/>
<evidence type="ECO:0000313" key="2">
    <source>
        <dbReference type="EMBL" id="KDR65732.1"/>
    </source>
</evidence>
<dbReference type="PANTHER" id="PTHR33604">
    <property type="entry name" value="OSJNBA0004B13.7 PROTEIN"/>
    <property type="match status" value="1"/>
</dbReference>
<evidence type="ECO:0000313" key="3">
    <source>
        <dbReference type="Proteomes" id="UP000027222"/>
    </source>
</evidence>
<protein>
    <recommendedName>
        <fullName evidence="4">Glycosyl transferase 64 domain-containing protein</fullName>
    </recommendedName>
</protein>
<reference evidence="3" key="1">
    <citation type="journal article" date="2014" name="Proc. Natl. Acad. Sci. U.S.A.">
        <title>Extensive sampling of basidiomycete genomes demonstrates inadequacy of the white-rot/brown-rot paradigm for wood decay fungi.</title>
        <authorList>
            <person name="Riley R."/>
            <person name="Salamov A.A."/>
            <person name="Brown D.W."/>
            <person name="Nagy L.G."/>
            <person name="Floudas D."/>
            <person name="Held B.W."/>
            <person name="Levasseur A."/>
            <person name="Lombard V."/>
            <person name="Morin E."/>
            <person name="Otillar R."/>
            <person name="Lindquist E.A."/>
            <person name="Sun H."/>
            <person name="LaButti K.M."/>
            <person name="Schmutz J."/>
            <person name="Jabbour D."/>
            <person name="Luo H."/>
            <person name="Baker S.E."/>
            <person name="Pisabarro A.G."/>
            <person name="Walton J.D."/>
            <person name="Blanchette R.A."/>
            <person name="Henrissat B."/>
            <person name="Martin F."/>
            <person name="Cullen D."/>
            <person name="Hibbett D.S."/>
            <person name="Grigoriev I.V."/>
        </authorList>
    </citation>
    <scope>NUCLEOTIDE SEQUENCE [LARGE SCALE GENOMIC DNA]</scope>
    <source>
        <strain evidence="3">CBS 339.88</strain>
    </source>
</reference>
<dbReference type="PANTHER" id="PTHR33604:SF3">
    <property type="entry name" value="OSJNBA0004B13.7 PROTEIN"/>
    <property type="match status" value="1"/>
</dbReference>
<dbReference type="Proteomes" id="UP000027222">
    <property type="component" value="Unassembled WGS sequence"/>
</dbReference>
<feature type="signal peptide" evidence="1">
    <location>
        <begin position="1"/>
        <end position="25"/>
    </location>
</feature>
<dbReference type="SUPFAM" id="SSF53448">
    <property type="entry name" value="Nucleotide-diphospho-sugar transferases"/>
    <property type="match status" value="1"/>
</dbReference>
<keyword evidence="1" id="KW-0732">Signal</keyword>